<dbReference type="InterPro" id="IPR011990">
    <property type="entry name" value="TPR-like_helical_dom_sf"/>
</dbReference>
<reference evidence="3" key="1">
    <citation type="journal article" date="2019" name="Int. J. Syst. Evol. Microbiol.">
        <title>The Global Catalogue of Microorganisms (GCM) 10K type strain sequencing project: providing services to taxonomists for standard genome sequencing and annotation.</title>
        <authorList>
            <consortium name="The Broad Institute Genomics Platform"/>
            <consortium name="The Broad Institute Genome Sequencing Center for Infectious Disease"/>
            <person name="Wu L."/>
            <person name="Ma J."/>
        </authorList>
    </citation>
    <scope>NUCLEOTIDE SEQUENCE [LARGE SCALE GENOMIC DNA]</scope>
    <source>
        <strain evidence="3">CECT 8064</strain>
    </source>
</reference>
<dbReference type="Gene3D" id="1.25.40.10">
    <property type="entry name" value="Tetratricopeptide repeat domain"/>
    <property type="match status" value="2"/>
</dbReference>
<comment type="caution">
    <text evidence="2">The sequence shown here is derived from an EMBL/GenBank/DDBJ whole genome shotgun (WGS) entry which is preliminary data.</text>
</comment>
<evidence type="ECO:0000313" key="3">
    <source>
        <dbReference type="Proteomes" id="UP001595990"/>
    </source>
</evidence>
<dbReference type="EMBL" id="JBHSFS010000002">
    <property type="protein sequence ID" value="MFC4512209.1"/>
    <property type="molecule type" value="Genomic_DNA"/>
</dbReference>
<feature type="region of interest" description="Disordered" evidence="1">
    <location>
        <begin position="547"/>
        <end position="573"/>
    </location>
</feature>
<dbReference type="PANTHER" id="PTHR46082:SF6">
    <property type="entry name" value="AAA+ ATPASE DOMAIN-CONTAINING PROTEIN-RELATED"/>
    <property type="match status" value="1"/>
</dbReference>
<dbReference type="SUPFAM" id="SSF48452">
    <property type="entry name" value="TPR-like"/>
    <property type="match status" value="2"/>
</dbReference>
<sequence length="573" mass="63271">MHSWRQFRQAFVELMVDGGVAVDQLVKFGEKPEGRRLPTISRTTLYAYRKVSDNRVGNGDWETIEGVLKRIEGVARENRRPVSIDYEMWKKSFDRLMLRYYSRKPGVRLDDEILPRVVHDGWIGGWDGAAEAVPDSAADEFTTWPSGNERLEKLARAVTYLSEAHTPEEALGAAKRMAREIQKEAGATSVQSLAARHAVAFWTGHSGDIQVALKLTEQLKVDCEAHVGTDHVLSRLARLRTATWLDRIGQWRKASRIFNELALEEMSRRAEDQPFRLLARWGMARTGGGSGNWAYARTEMGELLPQVTEVYGPDHPASLDARTSHAWAVGRAGDPRQACSLLNVACADAESSLQSSHPVTLRIRMSLAYWTARSGSTVDALTLVVAVREQSADLLGPEHPVSIQCVENEAILRIEIDVAEALPLFRFVVDSRERRLGGKHPYTLHARRNYIAAQAIMEGPQGLVESFRELAQELAEVLGNHHPGTLCAQMNLAIALLDTEGPDAALPLCMRVADAFDQQLGPEHPETSAAYKLFEIVSVRSRGRLSGTEVPIPPLGSGSGGGYRMSGENSGNA</sequence>
<accession>A0ABV9BBF6</accession>
<dbReference type="Proteomes" id="UP001595990">
    <property type="component" value="Unassembled WGS sequence"/>
</dbReference>
<evidence type="ECO:0000313" key="2">
    <source>
        <dbReference type="EMBL" id="MFC4512209.1"/>
    </source>
</evidence>
<organism evidence="2 3">
    <name type="scientific">Streptomyces ehimensis</name>
    <dbReference type="NCBI Taxonomy" id="68195"/>
    <lineage>
        <taxon>Bacteria</taxon>
        <taxon>Bacillati</taxon>
        <taxon>Actinomycetota</taxon>
        <taxon>Actinomycetes</taxon>
        <taxon>Kitasatosporales</taxon>
        <taxon>Streptomycetaceae</taxon>
        <taxon>Streptomyces</taxon>
    </lineage>
</organism>
<name>A0ABV9BBF6_9ACTN</name>
<proteinExistence type="predicted"/>
<dbReference type="RefSeq" id="WP_417922289.1">
    <property type="nucleotide sequence ID" value="NZ_JBHSFS010000002.1"/>
</dbReference>
<gene>
    <name evidence="2" type="ORF">ACFPEN_04590</name>
</gene>
<protein>
    <recommendedName>
        <fullName evidence="4">Tetratricopeptide repeat protein</fullName>
    </recommendedName>
</protein>
<keyword evidence="3" id="KW-1185">Reference proteome</keyword>
<dbReference type="InterPro" id="IPR053137">
    <property type="entry name" value="NLR-like"/>
</dbReference>
<evidence type="ECO:0008006" key="4">
    <source>
        <dbReference type="Google" id="ProtNLM"/>
    </source>
</evidence>
<evidence type="ECO:0000256" key="1">
    <source>
        <dbReference type="SAM" id="MobiDB-lite"/>
    </source>
</evidence>
<dbReference type="PANTHER" id="PTHR46082">
    <property type="entry name" value="ATP/GTP-BINDING PROTEIN-RELATED"/>
    <property type="match status" value="1"/>
</dbReference>